<dbReference type="EMBL" id="MUMY01000009">
    <property type="protein sequence ID" value="ONM48481.1"/>
    <property type="molecule type" value="Genomic_DNA"/>
</dbReference>
<dbReference type="SMART" id="SM00347">
    <property type="entry name" value="HTH_MARR"/>
    <property type="match status" value="1"/>
</dbReference>
<dbReference type="InterPro" id="IPR036388">
    <property type="entry name" value="WH-like_DNA-bd_sf"/>
</dbReference>
<dbReference type="PROSITE" id="PS50995">
    <property type="entry name" value="HTH_MARR_2"/>
    <property type="match status" value="1"/>
</dbReference>
<evidence type="ECO:0000259" key="1">
    <source>
        <dbReference type="PROSITE" id="PS50995"/>
    </source>
</evidence>
<dbReference type="Proteomes" id="UP000188836">
    <property type="component" value="Unassembled WGS sequence"/>
</dbReference>
<dbReference type="InterPro" id="IPR039422">
    <property type="entry name" value="MarR/SlyA-like"/>
</dbReference>
<dbReference type="STRING" id="1538463.B0T36_04865"/>
<protein>
    <submittedName>
        <fullName evidence="2">MarR family transcriptional regulator</fullName>
    </submittedName>
</protein>
<dbReference type="GO" id="GO:0006950">
    <property type="term" value="P:response to stress"/>
    <property type="evidence" value="ECO:0007669"/>
    <property type="project" value="TreeGrafter"/>
</dbReference>
<comment type="caution">
    <text evidence="2">The sequence shown here is derived from an EMBL/GenBank/DDBJ whole genome shotgun (WGS) entry which is preliminary data.</text>
</comment>
<evidence type="ECO:0000313" key="3">
    <source>
        <dbReference type="Proteomes" id="UP000188836"/>
    </source>
</evidence>
<dbReference type="PANTHER" id="PTHR33164">
    <property type="entry name" value="TRANSCRIPTIONAL REGULATOR, MARR FAMILY"/>
    <property type="match status" value="1"/>
</dbReference>
<proteinExistence type="predicted"/>
<accession>A0A1W0B128</accession>
<sequence>MAERSLRERTYELWRLRNPHLDTSAMVVVGQIKRISALLDRAVEDIYSDAGVSAAEVGLLVPLRYADPPLTAIRLAEHLGMSRAGVGKTLAKLERRGLVVRAQNPADRRSALITLTPRGIDVIDEVFPRELEAHARLLKDLSKDRATVLHSLDRLAVSLEVHGNSRT</sequence>
<name>A0A1W0B128_9NOCA</name>
<gene>
    <name evidence="2" type="ORF">B0T46_12340</name>
</gene>
<organism evidence="2 3">
    <name type="scientific">Nocardia donostiensis</name>
    <dbReference type="NCBI Taxonomy" id="1538463"/>
    <lineage>
        <taxon>Bacteria</taxon>
        <taxon>Bacillati</taxon>
        <taxon>Actinomycetota</taxon>
        <taxon>Actinomycetes</taxon>
        <taxon>Mycobacteriales</taxon>
        <taxon>Nocardiaceae</taxon>
        <taxon>Nocardia</taxon>
    </lineage>
</organism>
<dbReference type="InterPro" id="IPR000835">
    <property type="entry name" value="HTH_MarR-typ"/>
</dbReference>
<keyword evidence="3" id="KW-1185">Reference proteome</keyword>
<dbReference type="AlphaFoldDB" id="A0A1W0B128"/>
<dbReference type="Pfam" id="PF12802">
    <property type="entry name" value="MarR_2"/>
    <property type="match status" value="1"/>
</dbReference>
<dbReference type="OrthoDB" id="122135at2"/>
<dbReference type="GO" id="GO:0003700">
    <property type="term" value="F:DNA-binding transcription factor activity"/>
    <property type="evidence" value="ECO:0007669"/>
    <property type="project" value="InterPro"/>
</dbReference>
<dbReference type="RefSeq" id="WP_077116738.1">
    <property type="nucleotide sequence ID" value="NZ_LOKT01000003.1"/>
</dbReference>
<reference evidence="2 3" key="1">
    <citation type="journal article" date="2016" name="Antonie Van Leeuwenhoek">
        <title>Nocardia donostiensis sp. nov., isolated from human respiratory specimens.</title>
        <authorList>
            <person name="Ercibengoa M."/>
            <person name="Bell M."/>
            <person name="Marimon J.M."/>
            <person name="Humrighouse B."/>
            <person name="Klenk H.P."/>
            <person name="Potter G."/>
            <person name="Perez-Trallero E."/>
        </authorList>
    </citation>
    <scope>NUCLEOTIDE SEQUENCE [LARGE SCALE GENOMIC DNA]</scope>
    <source>
        <strain evidence="2 3">X1655</strain>
    </source>
</reference>
<dbReference type="PRINTS" id="PR00598">
    <property type="entry name" value="HTHMARR"/>
</dbReference>
<evidence type="ECO:0000313" key="2">
    <source>
        <dbReference type="EMBL" id="ONM48481.1"/>
    </source>
</evidence>
<dbReference type="SUPFAM" id="SSF46785">
    <property type="entry name" value="Winged helix' DNA-binding domain"/>
    <property type="match status" value="1"/>
</dbReference>
<feature type="domain" description="HTH marR-type" evidence="1">
    <location>
        <begin position="25"/>
        <end position="158"/>
    </location>
</feature>
<dbReference type="PANTHER" id="PTHR33164:SF99">
    <property type="entry name" value="MARR FAMILY REGULATORY PROTEIN"/>
    <property type="match status" value="1"/>
</dbReference>
<dbReference type="InterPro" id="IPR036390">
    <property type="entry name" value="WH_DNA-bd_sf"/>
</dbReference>
<dbReference type="Gene3D" id="1.10.10.10">
    <property type="entry name" value="Winged helix-like DNA-binding domain superfamily/Winged helix DNA-binding domain"/>
    <property type="match status" value="1"/>
</dbReference>